<evidence type="ECO:0000256" key="1">
    <source>
        <dbReference type="SAM" id="MobiDB-lite"/>
    </source>
</evidence>
<feature type="region of interest" description="Disordered" evidence="1">
    <location>
        <begin position="25"/>
        <end position="48"/>
    </location>
</feature>
<comment type="caution">
    <text evidence="3">The sequence shown here is derived from an EMBL/GenBank/DDBJ whole genome shotgun (WGS) entry which is preliminary data.</text>
</comment>
<organism evidence="3 4">
    <name type="scientific">Tahibacter aquaticus</name>
    <dbReference type="NCBI Taxonomy" id="520092"/>
    <lineage>
        <taxon>Bacteria</taxon>
        <taxon>Pseudomonadati</taxon>
        <taxon>Pseudomonadota</taxon>
        <taxon>Gammaproteobacteria</taxon>
        <taxon>Lysobacterales</taxon>
        <taxon>Rhodanobacteraceae</taxon>
        <taxon>Tahibacter</taxon>
    </lineage>
</organism>
<sequence>MKSTAMLLAAAAAAVGVVATQDAAAASHRESGRRATQSRPLQPPAPHGSTVVLYDQIANATTSGALVAQYSSSSGAPYDSEGADDFVVPAAGWRITTVQFGAFAGQNTTGAYPTAANVRIYTNDGPAPSSNTACNYSAATVAYDTTTQIATVALPGVCELAAGTYWISYQPMYDFGASGGDYFWNLAAPQVGAIGQWRNPGDGFASGCTAWSATTSCDFTQPDFAFRLSGVVLPVSLQSFSID</sequence>
<keyword evidence="4" id="KW-1185">Reference proteome</keyword>
<dbReference type="RefSeq" id="WP_133816628.1">
    <property type="nucleotide sequence ID" value="NZ_SNZH01000001.1"/>
</dbReference>
<dbReference type="EMBL" id="SNZH01000001">
    <property type="protein sequence ID" value="TDR48505.1"/>
    <property type="molecule type" value="Genomic_DNA"/>
</dbReference>
<dbReference type="OrthoDB" id="5957733at2"/>
<evidence type="ECO:0000313" key="4">
    <source>
        <dbReference type="Proteomes" id="UP000295293"/>
    </source>
</evidence>
<keyword evidence="2" id="KW-0732">Signal</keyword>
<feature type="signal peptide" evidence="2">
    <location>
        <begin position="1"/>
        <end position="25"/>
    </location>
</feature>
<name>A0A4R6Z9H0_9GAMM</name>
<evidence type="ECO:0008006" key="5">
    <source>
        <dbReference type="Google" id="ProtNLM"/>
    </source>
</evidence>
<protein>
    <recommendedName>
        <fullName evidence="5">Secreted protein</fullName>
    </recommendedName>
</protein>
<accession>A0A4R6Z9H0</accession>
<feature type="chain" id="PRO_5020668380" description="Secreted protein" evidence="2">
    <location>
        <begin position="26"/>
        <end position="243"/>
    </location>
</feature>
<dbReference type="Proteomes" id="UP000295293">
    <property type="component" value="Unassembled WGS sequence"/>
</dbReference>
<proteinExistence type="predicted"/>
<evidence type="ECO:0000256" key="2">
    <source>
        <dbReference type="SAM" id="SignalP"/>
    </source>
</evidence>
<dbReference type="AlphaFoldDB" id="A0A4R6Z9H0"/>
<gene>
    <name evidence="3" type="ORF">DFR29_101125</name>
</gene>
<reference evidence="3 4" key="1">
    <citation type="submission" date="2019-03" db="EMBL/GenBank/DDBJ databases">
        <title>Genomic Encyclopedia of Type Strains, Phase IV (KMG-IV): sequencing the most valuable type-strain genomes for metagenomic binning, comparative biology and taxonomic classification.</title>
        <authorList>
            <person name="Goeker M."/>
        </authorList>
    </citation>
    <scope>NUCLEOTIDE SEQUENCE [LARGE SCALE GENOMIC DNA]</scope>
    <source>
        <strain evidence="3 4">DSM 21667</strain>
    </source>
</reference>
<evidence type="ECO:0000313" key="3">
    <source>
        <dbReference type="EMBL" id="TDR48505.1"/>
    </source>
</evidence>